<dbReference type="InterPro" id="IPR036388">
    <property type="entry name" value="WH-like_DNA-bd_sf"/>
</dbReference>
<proteinExistence type="predicted"/>
<sequence>MPRRVTDYRGLTEMSRLRLLHAVQRRPGRLLKDLAADAGIHINTARDHMRVLEDEGLVSSAPIETGRRGRPPVVYSPVRDVDDSAEASRRVQDATARGDLLRRVQPDLRGTLDPVGLHQLDTLYEHLDDVGLEPEVNHRTLTVGLKPCRYEPLIHEERPVVCAVHAKLVRDQLQHVEGPLELRRLHPYVGPERCEIVLGIAGEASRASRPGGVSSEAADAELAEQADAALREWQQKSSRVFTTGPSGAKLAS</sequence>
<evidence type="ECO:0000313" key="1">
    <source>
        <dbReference type="EMBL" id="KAB1642142.1"/>
    </source>
</evidence>
<keyword evidence="2" id="KW-1185">Reference proteome</keyword>
<gene>
    <name evidence="1" type="ORF">F8O05_09960</name>
</gene>
<dbReference type="Pfam" id="PF12840">
    <property type="entry name" value="HTH_20"/>
    <property type="match status" value="1"/>
</dbReference>
<dbReference type="Gene3D" id="1.10.10.10">
    <property type="entry name" value="Winged helix-like DNA-binding domain superfamily/Winged helix DNA-binding domain"/>
    <property type="match status" value="1"/>
</dbReference>
<dbReference type="SUPFAM" id="SSF46785">
    <property type="entry name" value="Winged helix' DNA-binding domain"/>
    <property type="match status" value="1"/>
</dbReference>
<protein>
    <submittedName>
        <fullName evidence="1">Helix-turn-helix domain-containing protein</fullName>
    </submittedName>
</protein>
<reference evidence="1 2" key="1">
    <citation type="submission" date="2019-09" db="EMBL/GenBank/DDBJ databases">
        <title>Phylogeny of genus Pseudoclavibacter and closely related genus.</title>
        <authorList>
            <person name="Li Y."/>
        </authorList>
    </citation>
    <scope>NUCLEOTIDE SEQUENCE [LARGE SCALE GENOMIC DNA]</scope>
    <source>
        <strain evidence="1 2">KCTC 13959</strain>
    </source>
</reference>
<name>A0A7J5B9C7_9MICO</name>
<dbReference type="AlphaFoldDB" id="A0A7J5B9C7"/>
<comment type="caution">
    <text evidence="1">The sequence shown here is derived from an EMBL/GenBank/DDBJ whole genome shotgun (WGS) entry which is preliminary data.</text>
</comment>
<accession>A0A7J5B9C7</accession>
<dbReference type="InterPro" id="IPR036390">
    <property type="entry name" value="WH_DNA-bd_sf"/>
</dbReference>
<dbReference type="Proteomes" id="UP000433493">
    <property type="component" value="Unassembled WGS sequence"/>
</dbReference>
<dbReference type="OrthoDB" id="3399802at2"/>
<dbReference type="EMBL" id="WBKB01000006">
    <property type="protein sequence ID" value="KAB1642142.1"/>
    <property type="molecule type" value="Genomic_DNA"/>
</dbReference>
<evidence type="ECO:0000313" key="2">
    <source>
        <dbReference type="Proteomes" id="UP000433493"/>
    </source>
</evidence>
<organism evidence="1 2">
    <name type="scientific">Gulosibacter chungangensis</name>
    <dbReference type="NCBI Taxonomy" id="979746"/>
    <lineage>
        <taxon>Bacteria</taxon>
        <taxon>Bacillati</taxon>
        <taxon>Actinomycetota</taxon>
        <taxon>Actinomycetes</taxon>
        <taxon>Micrococcales</taxon>
        <taxon>Microbacteriaceae</taxon>
        <taxon>Gulosibacter</taxon>
    </lineage>
</organism>